<dbReference type="SUPFAM" id="SSF52540">
    <property type="entry name" value="P-loop containing nucleoside triphosphate hydrolases"/>
    <property type="match status" value="1"/>
</dbReference>
<dbReference type="Gene3D" id="3.40.50.300">
    <property type="entry name" value="P-loop containing nucleotide triphosphate hydrolases"/>
    <property type="match status" value="1"/>
</dbReference>
<keyword evidence="2 6" id="KW-0548">Nucleotidyltransferase</keyword>
<dbReference type="GO" id="GO:0003677">
    <property type="term" value="F:DNA binding"/>
    <property type="evidence" value="ECO:0007669"/>
    <property type="project" value="InterPro"/>
</dbReference>
<organism evidence="6 7">
    <name type="scientific">Candidatus Borkfalkia excrementavium</name>
    <dbReference type="NCBI Taxonomy" id="2838505"/>
    <lineage>
        <taxon>Bacteria</taxon>
        <taxon>Bacillati</taxon>
        <taxon>Bacillota</taxon>
        <taxon>Clostridia</taxon>
        <taxon>Christensenellales</taxon>
        <taxon>Christensenellaceae</taxon>
        <taxon>Candidatus Borkfalkia</taxon>
    </lineage>
</organism>
<dbReference type="Proteomes" id="UP000824135">
    <property type="component" value="Unassembled WGS sequence"/>
</dbReference>
<feature type="non-terminal residue" evidence="6">
    <location>
        <position position="221"/>
    </location>
</feature>
<reference evidence="6" key="2">
    <citation type="submission" date="2021-04" db="EMBL/GenBank/DDBJ databases">
        <authorList>
            <person name="Gilroy R."/>
        </authorList>
    </citation>
    <scope>NUCLEOTIDE SEQUENCE</scope>
    <source>
        <strain evidence="6">CHK199-9574</strain>
    </source>
</reference>
<protein>
    <submittedName>
        <fullName evidence="6">DNA polymerase III subunit delta</fullName>
        <ecNumber evidence="6">2.7.7.7</ecNumber>
    </submittedName>
</protein>
<dbReference type="Pfam" id="PF06144">
    <property type="entry name" value="DNA_pol3_delta"/>
    <property type="match status" value="1"/>
</dbReference>
<dbReference type="InterPro" id="IPR005790">
    <property type="entry name" value="DNA_polIII_delta"/>
</dbReference>
<dbReference type="InterPro" id="IPR027417">
    <property type="entry name" value="P-loop_NTPase"/>
</dbReference>
<dbReference type="EC" id="2.7.7.7" evidence="6"/>
<sequence>MKFVLFKKSLESGAAPIYLFEGEEEYFKERGEEMLKEKFLSEPSLNFSSFRGEGLKGAELAGLVSAAESFPFLSEKRLVKVTDFHPSEKDYETYLKRYFENPQPSTILFIVNSSAPKGKGTDLKKLPNVTFVDCSRADEETVMRWIFTQFKRAGIRADTECCERIMRYCLADMSRIAGETEKLIAYAGEGGAISARDVDEVVYRDTDYRIYEMTNALSAKN</sequence>
<keyword evidence="4" id="KW-0239">DNA-directed DNA polymerase</keyword>
<dbReference type="GO" id="GO:0006261">
    <property type="term" value="P:DNA-templated DNA replication"/>
    <property type="evidence" value="ECO:0007669"/>
    <property type="project" value="TreeGrafter"/>
</dbReference>
<accession>A0A9D1Z873</accession>
<dbReference type="GO" id="GO:0003887">
    <property type="term" value="F:DNA-directed DNA polymerase activity"/>
    <property type="evidence" value="ECO:0007669"/>
    <property type="project" value="UniProtKB-KW"/>
</dbReference>
<evidence type="ECO:0000313" key="7">
    <source>
        <dbReference type="Proteomes" id="UP000824135"/>
    </source>
</evidence>
<comment type="caution">
    <text evidence="6">The sequence shown here is derived from an EMBL/GenBank/DDBJ whole genome shotgun (WGS) entry which is preliminary data.</text>
</comment>
<dbReference type="Gene3D" id="1.10.8.60">
    <property type="match status" value="1"/>
</dbReference>
<dbReference type="NCBIfam" id="TIGR01128">
    <property type="entry name" value="holA"/>
    <property type="match status" value="1"/>
</dbReference>
<gene>
    <name evidence="6" type="primary">holA</name>
    <name evidence="6" type="ORF">H9728_03170</name>
</gene>
<feature type="domain" description="DNA polymerase III delta N-terminal" evidence="5">
    <location>
        <begin position="18"/>
        <end position="131"/>
    </location>
</feature>
<evidence type="ECO:0000256" key="1">
    <source>
        <dbReference type="ARBA" id="ARBA00022679"/>
    </source>
</evidence>
<evidence type="ECO:0000256" key="4">
    <source>
        <dbReference type="ARBA" id="ARBA00022932"/>
    </source>
</evidence>
<keyword evidence="1 6" id="KW-0808">Transferase</keyword>
<reference evidence="6" key="1">
    <citation type="journal article" date="2021" name="PeerJ">
        <title>Extensive microbial diversity within the chicken gut microbiome revealed by metagenomics and culture.</title>
        <authorList>
            <person name="Gilroy R."/>
            <person name="Ravi A."/>
            <person name="Getino M."/>
            <person name="Pursley I."/>
            <person name="Horton D.L."/>
            <person name="Alikhan N.F."/>
            <person name="Baker D."/>
            <person name="Gharbi K."/>
            <person name="Hall N."/>
            <person name="Watson M."/>
            <person name="Adriaenssens E.M."/>
            <person name="Foster-Nyarko E."/>
            <person name="Jarju S."/>
            <person name="Secka A."/>
            <person name="Antonio M."/>
            <person name="Oren A."/>
            <person name="Chaudhuri R.R."/>
            <person name="La Ragione R."/>
            <person name="Hildebrand F."/>
            <person name="Pallen M.J."/>
        </authorList>
    </citation>
    <scope>NUCLEOTIDE SEQUENCE</scope>
    <source>
        <strain evidence="6">CHK199-9574</strain>
    </source>
</reference>
<evidence type="ECO:0000313" key="6">
    <source>
        <dbReference type="EMBL" id="HIY78024.1"/>
    </source>
</evidence>
<dbReference type="GO" id="GO:0009360">
    <property type="term" value="C:DNA polymerase III complex"/>
    <property type="evidence" value="ECO:0007669"/>
    <property type="project" value="InterPro"/>
</dbReference>
<proteinExistence type="predicted"/>
<dbReference type="InterPro" id="IPR010372">
    <property type="entry name" value="DNA_pol3_delta_N"/>
</dbReference>
<evidence type="ECO:0000256" key="3">
    <source>
        <dbReference type="ARBA" id="ARBA00022705"/>
    </source>
</evidence>
<dbReference type="PANTHER" id="PTHR34388">
    <property type="entry name" value="DNA POLYMERASE III SUBUNIT DELTA"/>
    <property type="match status" value="1"/>
</dbReference>
<evidence type="ECO:0000256" key="2">
    <source>
        <dbReference type="ARBA" id="ARBA00022695"/>
    </source>
</evidence>
<keyword evidence="3" id="KW-0235">DNA replication</keyword>
<name>A0A9D1Z873_9FIRM</name>
<evidence type="ECO:0000259" key="5">
    <source>
        <dbReference type="Pfam" id="PF06144"/>
    </source>
</evidence>
<dbReference type="EMBL" id="DXCO01000024">
    <property type="protein sequence ID" value="HIY78024.1"/>
    <property type="molecule type" value="Genomic_DNA"/>
</dbReference>
<dbReference type="PANTHER" id="PTHR34388:SF1">
    <property type="entry name" value="DNA POLYMERASE III SUBUNIT DELTA"/>
    <property type="match status" value="1"/>
</dbReference>
<dbReference type="AlphaFoldDB" id="A0A9D1Z873"/>